<gene>
    <name evidence="1" type="ORF">MKQ68_01975</name>
</gene>
<dbReference type="Gene3D" id="3.40.50.300">
    <property type="entry name" value="P-loop containing nucleotide triphosphate hydrolases"/>
    <property type="match status" value="1"/>
</dbReference>
<dbReference type="PANTHER" id="PTHR39206:SF1">
    <property type="entry name" value="SLL8004 PROTEIN"/>
    <property type="match status" value="1"/>
</dbReference>
<organism evidence="1 2">
    <name type="scientific">Chitinophaga horti</name>
    <dbReference type="NCBI Taxonomy" id="2920382"/>
    <lineage>
        <taxon>Bacteria</taxon>
        <taxon>Pseudomonadati</taxon>
        <taxon>Bacteroidota</taxon>
        <taxon>Chitinophagia</taxon>
        <taxon>Chitinophagales</taxon>
        <taxon>Chitinophagaceae</taxon>
        <taxon>Chitinophaga</taxon>
    </lineage>
</organism>
<evidence type="ECO:0000313" key="2">
    <source>
        <dbReference type="Proteomes" id="UP001162741"/>
    </source>
</evidence>
<sequence>MRRLLLAKGVTFSFETVMSHASKLQVFKDAKAAGYRTYLYFVGTVSVDININRVAEPVKKGGHPVAEN</sequence>
<name>A0ABY6J5J7_9BACT</name>
<dbReference type="EMBL" id="CP107006">
    <property type="protein sequence ID" value="UYQ93862.1"/>
    <property type="molecule type" value="Genomic_DNA"/>
</dbReference>
<dbReference type="InterPro" id="IPR027417">
    <property type="entry name" value="P-loop_NTPase"/>
</dbReference>
<dbReference type="RefSeq" id="WP_264281854.1">
    <property type="nucleotide sequence ID" value="NZ_CP107006.1"/>
</dbReference>
<dbReference type="PANTHER" id="PTHR39206">
    <property type="entry name" value="SLL8004 PROTEIN"/>
    <property type="match status" value="1"/>
</dbReference>
<protein>
    <recommendedName>
        <fullName evidence="3">Zeta toxin domain-containing protein</fullName>
    </recommendedName>
</protein>
<keyword evidence="2" id="KW-1185">Reference proteome</keyword>
<proteinExistence type="predicted"/>
<accession>A0ABY6J5J7</accession>
<dbReference type="Proteomes" id="UP001162741">
    <property type="component" value="Chromosome"/>
</dbReference>
<evidence type="ECO:0000313" key="1">
    <source>
        <dbReference type="EMBL" id="UYQ93862.1"/>
    </source>
</evidence>
<evidence type="ECO:0008006" key="3">
    <source>
        <dbReference type="Google" id="ProtNLM"/>
    </source>
</evidence>
<reference evidence="1" key="1">
    <citation type="submission" date="2022-10" db="EMBL/GenBank/DDBJ databases">
        <title>Chitinophaga sp. nov., isolated from soil.</title>
        <authorList>
            <person name="Jeon C.O."/>
        </authorList>
    </citation>
    <scope>NUCLEOTIDE SEQUENCE</scope>
    <source>
        <strain evidence="1">R8</strain>
    </source>
</reference>